<reference evidence="3 4" key="1">
    <citation type="journal article" date="2016" name="Nat. Commun.">
        <title>Ectomycorrhizal ecology is imprinted in the genome of the dominant symbiotic fungus Cenococcum geophilum.</title>
        <authorList>
            <consortium name="DOE Joint Genome Institute"/>
            <person name="Peter M."/>
            <person name="Kohler A."/>
            <person name="Ohm R.A."/>
            <person name="Kuo A."/>
            <person name="Krutzmann J."/>
            <person name="Morin E."/>
            <person name="Arend M."/>
            <person name="Barry K.W."/>
            <person name="Binder M."/>
            <person name="Choi C."/>
            <person name="Clum A."/>
            <person name="Copeland A."/>
            <person name="Grisel N."/>
            <person name="Haridas S."/>
            <person name="Kipfer T."/>
            <person name="LaButti K."/>
            <person name="Lindquist E."/>
            <person name="Lipzen A."/>
            <person name="Maire R."/>
            <person name="Meier B."/>
            <person name="Mihaltcheva S."/>
            <person name="Molinier V."/>
            <person name="Murat C."/>
            <person name="Poggeler S."/>
            <person name="Quandt C.A."/>
            <person name="Sperisen C."/>
            <person name="Tritt A."/>
            <person name="Tisserant E."/>
            <person name="Crous P.W."/>
            <person name="Henrissat B."/>
            <person name="Nehls U."/>
            <person name="Egli S."/>
            <person name="Spatafora J.W."/>
            <person name="Grigoriev I.V."/>
            <person name="Martin F.M."/>
        </authorList>
    </citation>
    <scope>NUCLEOTIDE SEQUENCE [LARGE SCALE GENOMIC DNA]</scope>
    <source>
        <strain evidence="3 4">CBS 207.34</strain>
    </source>
</reference>
<dbReference type="InterPro" id="IPR023631">
    <property type="entry name" value="Amidase_dom"/>
</dbReference>
<evidence type="ECO:0000313" key="3">
    <source>
        <dbReference type="EMBL" id="OCL12401.1"/>
    </source>
</evidence>
<keyword evidence="4" id="KW-1185">Reference proteome</keyword>
<dbReference type="InterPro" id="IPR058329">
    <property type="entry name" value="Arp1_N"/>
</dbReference>
<protein>
    <submittedName>
        <fullName evidence="3">Amidase signature enzyme</fullName>
    </submittedName>
</protein>
<evidence type="ECO:0000313" key="4">
    <source>
        <dbReference type="Proteomes" id="UP000250140"/>
    </source>
</evidence>
<dbReference type="SUPFAM" id="SSF75304">
    <property type="entry name" value="Amidase signature (AS) enzymes"/>
    <property type="match status" value="1"/>
</dbReference>
<dbReference type="Proteomes" id="UP000250140">
    <property type="component" value="Unassembled WGS sequence"/>
</dbReference>
<feature type="domain" description="Scytalone dehydratase-like protein Arp1 N-terminal" evidence="2">
    <location>
        <begin position="16"/>
        <end position="73"/>
    </location>
</feature>
<dbReference type="Pfam" id="PF26053">
    <property type="entry name" value="DUF8016"/>
    <property type="match status" value="1"/>
</dbReference>
<accession>A0A8E2F981</accession>
<evidence type="ECO:0000259" key="1">
    <source>
        <dbReference type="Pfam" id="PF01425"/>
    </source>
</evidence>
<dbReference type="OrthoDB" id="5423360at2759"/>
<dbReference type="InterPro" id="IPR036928">
    <property type="entry name" value="AS_sf"/>
</dbReference>
<evidence type="ECO:0000259" key="2">
    <source>
        <dbReference type="Pfam" id="PF26053"/>
    </source>
</evidence>
<gene>
    <name evidence="3" type="ORF">AOQ84DRAFT_419752</name>
</gene>
<organism evidence="3 4">
    <name type="scientific">Glonium stellatum</name>
    <dbReference type="NCBI Taxonomy" id="574774"/>
    <lineage>
        <taxon>Eukaryota</taxon>
        <taxon>Fungi</taxon>
        <taxon>Dikarya</taxon>
        <taxon>Ascomycota</taxon>
        <taxon>Pezizomycotina</taxon>
        <taxon>Dothideomycetes</taxon>
        <taxon>Pleosporomycetidae</taxon>
        <taxon>Gloniales</taxon>
        <taxon>Gloniaceae</taxon>
        <taxon>Glonium</taxon>
    </lineage>
</organism>
<name>A0A8E2F981_9PEZI</name>
<feature type="domain" description="Amidase" evidence="1">
    <location>
        <begin position="120"/>
        <end position="310"/>
    </location>
</feature>
<dbReference type="Gene3D" id="3.90.1300.10">
    <property type="entry name" value="Amidase signature (AS) domain"/>
    <property type="match status" value="1"/>
</dbReference>
<dbReference type="PANTHER" id="PTHR46310:SF7">
    <property type="entry name" value="AMIDASE 1"/>
    <property type="match status" value="1"/>
</dbReference>
<dbReference type="AlphaFoldDB" id="A0A8E2F981"/>
<dbReference type="Pfam" id="PF01425">
    <property type="entry name" value="Amidase"/>
    <property type="match status" value="1"/>
</dbReference>
<dbReference type="PANTHER" id="PTHR46310">
    <property type="entry name" value="AMIDASE 1"/>
    <property type="match status" value="1"/>
</dbReference>
<sequence length="562" mass="62538">MSGSVQNGNPIAPNFHITKEWLQNSVNNYVSKDDVFRKEFLAGIIFVGAGEEEVQITEDGKELLDRFGMRFSVYLNTASERLMPGPCVVLNHKALEVSRLYPDENGAFLAALRPGIYNVHEKALSIAVPSRLRYTNTSETPLAGLRVAVKDNFNLQGLRTSLCNRAYFSTYPPCNKTAKCIQRLIDVGAVIVGTTKLASFAATEEPTQCVDYQAPWNPRADGYQSPAGSSSGSGAAVGAYDWLDIGIGSDTSGSGRRPGHWNGCFAMRPTFGVIPVDGMVSSFEMFDTPTFLGRDLQQMRDFAAAWYGNELNNRIVYPISAIIWPSDFWTFINPAQESLAKAFTSELEAFLGLHRKDISFAAEWATSPPEEAGLESLDDFTKKASRDSFWYDDYHAFDKFREDCWKKYQKSPYISPPVRVQWEAARNITKAERDEAIRRLLIYRGWFLSQFTNANCGNVLVILPIENISPRYRDEPPAPFIAPTGVTTLMLGPILEGPELVVPIGEIPYQSKVSGIEEHLPVSIGLMALPGSDLMLMDLARECLKKAGRPTRVHAGRHMFKK</sequence>
<proteinExistence type="predicted"/>
<dbReference type="EMBL" id="KV748881">
    <property type="protein sequence ID" value="OCL12401.1"/>
    <property type="molecule type" value="Genomic_DNA"/>
</dbReference>